<organism evidence="2 3">
    <name type="scientific">Streptomyces chlorus</name>
    <dbReference type="NCBI Taxonomy" id="887452"/>
    <lineage>
        <taxon>Bacteria</taxon>
        <taxon>Bacillati</taxon>
        <taxon>Actinomycetota</taxon>
        <taxon>Actinomycetes</taxon>
        <taxon>Kitasatosporales</taxon>
        <taxon>Streptomycetaceae</taxon>
        <taxon>Streptomyces</taxon>
    </lineage>
</organism>
<evidence type="ECO:0000256" key="1">
    <source>
        <dbReference type="SAM" id="Coils"/>
    </source>
</evidence>
<evidence type="ECO:0000313" key="3">
    <source>
        <dbReference type="Proteomes" id="UP001596180"/>
    </source>
</evidence>
<accession>A0ABW1E3P7</accession>
<feature type="coiled-coil region" evidence="1">
    <location>
        <begin position="25"/>
        <end position="52"/>
    </location>
</feature>
<dbReference type="Proteomes" id="UP001596180">
    <property type="component" value="Unassembled WGS sequence"/>
</dbReference>
<comment type="caution">
    <text evidence="2">The sequence shown here is derived from an EMBL/GenBank/DDBJ whole genome shotgun (WGS) entry which is preliminary data.</text>
</comment>
<gene>
    <name evidence="2" type="ORF">ACFPZI_28095</name>
</gene>
<keyword evidence="1" id="KW-0175">Coiled coil</keyword>
<dbReference type="EMBL" id="JBHSOA010000067">
    <property type="protein sequence ID" value="MFC5855503.1"/>
    <property type="molecule type" value="Genomic_DNA"/>
</dbReference>
<name>A0ABW1E3P7_9ACTN</name>
<dbReference type="RefSeq" id="WP_332432557.1">
    <property type="nucleotide sequence ID" value="NZ_JBHSOA010000067.1"/>
</dbReference>
<proteinExistence type="predicted"/>
<evidence type="ECO:0000313" key="2">
    <source>
        <dbReference type="EMBL" id="MFC5855503.1"/>
    </source>
</evidence>
<protein>
    <submittedName>
        <fullName evidence="2">Uncharacterized protein</fullName>
    </submittedName>
</protein>
<sequence>MSDNPQIRAVLEYVEAREAELGEQAGEIRSRIEDLTARLGELDAESENLRITRKTLLDIPAPAPADEPARPDVPDHPAYQQILTAFADTGKPLRARDLCQALDLPIVPKNTEGIRSKLKRLVTRGILTEPEPGLFAQPRP</sequence>
<reference evidence="3" key="1">
    <citation type="journal article" date="2019" name="Int. J. Syst. Evol. Microbiol.">
        <title>The Global Catalogue of Microorganisms (GCM) 10K type strain sequencing project: providing services to taxonomists for standard genome sequencing and annotation.</title>
        <authorList>
            <consortium name="The Broad Institute Genomics Platform"/>
            <consortium name="The Broad Institute Genome Sequencing Center for Infectious Disease"/>
            <person name="Wu L."/>
            <person name="Ma J."/>
        </authorList>
    </citation>
    <scope>NUCLEOTIDE SEQUENCE [LARGE SCALE GENOMIC DNA]</scope>
    <source>
        <strain evidence="3">JCM 10411</strain>
    </source>
</reference>
<keyword evidence="3" id="KW-1185">Reference proteome</keyword>